<dbReference type="AlphaFoldDB" id="S7HXG2"/>
<name>S7HXG2_VIBFL</name>
<dbReference type="Proteomes" id="UP000014854">
    <property type="component" value="Unassembled WGS sequence"/>
</dbReference>
<protein>
    <submittedName>
        <fullName evidence="1">Uncharacterized protein</fullName>
    </submittedName>
</protein>
<sequence>MHGKIKGKSYWHIVLPRLAVNMPRLAVEMPVLAVKVPVLAEEF</sequence>
<organism evidence="1 2">
    <name type="scientific">Vibrio fluvialis PG41</name>
    <dbReference type="NCBI Taxonomy" id="1336752"/>
    <lineage>
        <taxon>Bacteria</taxon>
        <taxon>Pseudomonadati</taxon>
        <taxon>Pseudomonadota</taxon>
        <taxon>Gammaproteobacteria</taxon>
        <taxon>Vibrionales</taxon>
        <taxon>Vibrionaceae</taxon>
        <taxon>Vibrio</taxon>
    </lineage>
</organism>
<dbReference type="EMBL" id="ASXS01000019">
    <property type="protein sequence ID" value="EPP20494.1"/>
    <property type="molecule type" value="Genomic_DNA"/>
</dbReference>
<evidence type="ECO:0000313" key="2">
    <source>
        <dbReference type="Proteomes" id="UP000014854"/>
    </source>
</evidence>
<accession>S7HXG2</accession>
<comment type="caution">
    <text evidence="1">The sequence shown here is derived from an EMBL/GenBank/DDBJ whole genome shotgun (WGS) entry which is preliminary data.</text>
</comment>
<reference evidence="1 2" key="1">
    <citation type="journal article" date="2013" name="Gut Pathog.">
        <title>Evidence of a new metabolic capacity in an emerging diarrheal pathogen: lessons from the draft genomes of Vibrio fluvialis strains PG41 and I21563.</title>
        <authorList>
            <person name="Khatri I."/>
            <person name="Mahajan S."/>
            <person name="Dureja C."/>
            <person name="Subramanian S."/>
            <person name="Raychaudhuri S."/>
        </authorList>
    </citation>
    <scope>NUCLEOTIDE SEQUENCE [LARGE SCALE GENOMIC DNA]</scope>
    <source>
        <strain evidence="1 2">PG41</strain>
    </source>
</reference>
<proteinExistence type="predicted"/>
<gene>
    <name evidence="1" type="ORF">L910_1988</name>
</gene>
<dbReference type="PATRIC" id="fig|1336752.4.peg.3836"/>
<evidence type="ECO:0000313" key="1">
    <source>
        <dbReference type="EMBL" id="EPP20494.1"/>
    </source>
</evidence>